<proteinExistence type="inferred from homology"/>
<dbReference type="GO" id="GO:0008408">
    <property type="term" value="F:3'-5' exonuclease activity"/>
    <property type="evidence" value="ECO:0007669"/>
    <property type="project" value="InterPro"/>
</dbReference>
<dbReference type="Pfam" id="PF00712">
    <property type="entry name" value="DNA_pol3_beta"/>
    <property type="match status" value="1"/>
</dbReference>
<dbReference type="eggNOG" id="COG0592">
    <property type="taxonomic scope" value="Bacteria"/>
</dbReference>
<dbReference type="InterPro" id="IPR022634">
    <property type="entry name" value="DNA_polIII_beta_N"/>
</dbReference>
<evidence type="ECO:0000259" key="11">
    <source>
        <dbReference type="Pfam" id="PF00712"/>
    </source>
</evidence>
<name>E0NJK3_9FIRM</name>
<comment type="similarity">
    <text evidence="2 10">Belongs to the beta sliding clamp family.</text>
</comment>
<dbReference type="STRING" id="862517.HMPREF9225_0342"/>
<evidence type="ECO:0000256" key="10">
    <source>
        <dbReference type="PIRNR" id="PIRNR000804"/>
    </source>
</evidence>
<dbReference type="HOGENOM" id="CLU_038149_2_1_9"/>
<comment type="caution">
    <text evidence="14">The sequence shown here is derived from an EMBL/GenBank/DDBJ whole genome shotgun (WGS) entry which is preliminary data.</text>
</comment>
<dbReference type="PANTHER" id="PTHR30478:SF0">
    <property type="entry name" value="BETA SLIDING CLAMP"/>
    <property type="match status" value="1"/>
</dbReference>
<evidence type="ECO:0000256" key="5">
    <source>
        <dbReference type="ARBA" id="ARBA00022679"/>
    </source>
</evidence>
<comment type="function">
    <text evidence="10">Confers DNA tethering and processivity to DNA polymerases and other proteins. Acts as a clamp, forming a ring around DNA (a reaction catalyzed by the clamp-loading complex) which diffuses in an ATP-independent manner freely and bidirectionally along dsDNA. Initially characterized for its ability to contact the catalytic subunit of DNA polymerase III (Pol III), a complex, multichain enzyme responsible for most of the replicative synthesis in bacteria; Pol III exhibits 3'-5' exonuclease proofreading activity. The beta chain is required for initiation of replication as well as for processivity of DNA replication.</text>
</comment>
<keyword evidence="7 10" id="KW-0235">DNA replication</keyword>
<evidence type="ECO:0000256" key="9">
    <source>
        <dbReference type="ARBA" id="ARBA00023125"/>
    </source>
</evidence>
<keyword evidence="8 10" id="KW-0239">DNA-directed DNA polymerase</keyword>
<dbReference type="GO" id="GO:0009360">
    <property type="term" value="C:DNA polymerase III complex"/>
    <property type="evidence" value="ECO:0007669"/>
    <property type="project" value="InterPro"/>
</dbReference>
<dbReference type="Pfam" id="PF02768">
    <property type="entry name" value="DNA_pol3_beta_3"/>
    <property type="match status" value="1"/>
</dbReference>
<evidence type="ECO:0000256" key="3">
    <source>
        <dbReference type="ARBA" id="ARBA00021035"/>
    </source>
</evidence>
<reference evidence="14 15" key="1">
    <citation type="submission" date="2010-07" db="EMBL/GenBank/DDBJ databases">
        <authorList>
            <person name="Muzny D."/>
            <person name="Qin X."/>
            <person name="Deng J."/>
            <person name="Jiang H."/>
            <person name="Liu Y."/>
            <person name="Qu J."/>
            <person name="Song X.-Z."/>
            <person name="Zhang L."/>
            <person name="Thornton R."/>
            <person name="Coyle M."/>
            <person name="Francisco L."/>
            <person name="Jackson L."/>
            <person name="Javaid M."/>
            <person name="Korchina V."/>
            <person name="Kovar C."/>
            <person name="Mata R."/>
            <person name="Mathew T."/>
            <person name="Ngo R."/>
            <person name="Nguyen L."/>
            <person name="Nguyen N."/>
            <person name="Okwuonu G."/>
            <person name="Ongeri F."/>
            <person name="Pham C."/>
            <person name="Simmons D."/>
            <person name="Wilczek-Boney K."/>
            <person name="Hale W."/>
            <person name="Jakkamsetti A."/>
            <person name="Pham P."/>
            <person name="Ruth R."/>
            <person name="San Lucas F."/>
            <person name="Warren J."/>
            <person name="Zhang J."/>
            <person name="Zhao Z."/>
            <person name="Zhou C."/>
            <person name="Zhu D."/>
            <person name="Lee S."/>
            <person name="Bess C."/>
            <person name="Blankenburg K."/>
            <person name="Forbes L."/>
            <person name="Fu Q."/>
            <person name="Gubbala S."/>
            <person name="Hirani K."/>
            <person name="Jayaseelan J.C."/>
            <person name="Lara F."/>
            <person name="Munidasa M."/>
            <person name="Palculict T."/>
            <person name="Patil S."/>
            <person name="Pu L.-L."/>
            <person name="Saada N."/>
            <person name="Tang L."/>
            <person name="Weissenberger G."/>
            <person name="Zhu Y."/>
            <person name="Hemphill L."/>
            <person name="Shang Y."/>
            <person name="Youmans B."/>
            <person name="Ayvaz T."/>
            <person name="Ross M."/>
            <person name="Santibanez J."/>
            <person name="Aqrawi P."/>
            <person name="Gross S."/>
            <person name="Joshi V."/>
            <person name="Fowler G."/>
            <person name="Nazareth L."/>
            <person name="Reid J."/>
            <person name="Worley K."/>
            <person name="Petrosino J."/>
            <person name="Highlander S."/>
            <person name="Gibbs R."/>
        </authorList>
    </citation>
    <scope>NUCLEOTIDE SEQUENCE [LARGE SCALE GENOMIC DNA]</scope>
    <source>
        <strain evidence="14 15">ATCC BAA-1640</strain>
    </source>
</reference>
<accession>E0NJK3</accession>
<evidence type="ECO:0000259" key="12">
    <source>
        <dbReference type="Pfam" id="PF02767"/>
    </source>
</evidence>
<feature type="domain" description="DNA polymerase III beta sliding clamp N-terminal" evidence="11">
    <location>
        <begin position="1"/>
        <end position="115"/>
    </location>
</feature>
<dbReference type="NCBIfam" id="TIGR00663">
    <property type="entry name" value="dnan"/>
    <property type="match status" value="1"/>
</dbReference>
<keyword evidence="9" id="KW-0238">DNA-binding</keyword>
<keyword evidence="15" id="KW-1185">Reference proteome</keyword>
<evidence type="ECO:0000259" key="13">
    <source>
        <dbReference type="Pfam" id="PF02768"/>
    </source>
</evidence>
<dbReference type="Pfam" id="PF02767">
    <property type="entry name" value="DNA_pol3_beta_2"/>
    <property type="match status" value="1"/>
</dbReference>
<dbReference type="SUPFAM" id="SSF55979">
    <property type="entry name" value="DNA clamp"/>
    <property type="match status" value="3"/>
</dbReference>
<comment type="subcellular location">
    <subcellularLocation>
        <location evidence="1 10">Cytoplasm</location>
    </subcellularLocation>
</comment>
<dbReference type="GO" id="GO:0003677">
    <property type="term" value="F:DNA binding"/>
    <property type="evidence" value="ECO:0007669"/>
    <property type="project" value="UniProtKB-UniRule"/>
</dbReference>
<dbReference type="PANTHER" id="PTHR30478">
    <property type="entry name" value="DNA POLYMERASE III SUBUNIT BETA"/>
    <property type="match status" value="1"/>
</dbReference>
<feature type="domain" description="DNA polymerase III beta sliding clamp C-terminal" evidence="13">
    <location>
        <begin position="240"/>
        <end position="354"/>
    </location>
</feature>
<evidence type="ECO:0000256" key="7">
    <source>
        <dbReference type="ARBA" id="ARBA00022705"/>
    </source>
</evidence>
<organism evidence="14 15">
    <name type="scientific">Peptoniphilus duerdenii ATCC BAA-1640</name>
    <dbReference type="NCBI Taxonomy" id="862517"/>
    <lineage>
        <taxon>Bacteria</taxon>
        <taxon>Bacillati</taxon>
        <taxon>Bacillota</taxon>
        <taxon>Tissierellia</taxon>
        <taxon>Tissierellales</taxon>
        <taxon>Peptoniphilaceae</taxon>
        <taxon>Peptoniphilus</taxon>
    </lineage>
</organism>
<dbReference type="OrthoDB" id="8421503at2"/>
<dbReference type="Gene3D" id="3.70.10.10">
    <property type="match status" value="1"/>
</dbReference>
<feature type="domain" description="DNA polymerase III beta sliding clamp central" evidence="12">
    <location>
        <begin position="128"/>
        <end position="234"/>
    </location>
</feature>
<protein>
    <recommendedName>
        <fullName evidence="3 10">Beta sliding clamp</fullName>
    </recommendedName>
</protein>
<keyword evidence="6 10" id="KW-0548">Nucleotidyltransferase</keyword>
<dbReference type="GO" id="GO:0003887">
    <property type="term" value="F:DNA-directed DNA polymerase activity"/>
    <property type="evidence" value="ECO:0007669"/>
    <property type="project" value="UniProtKB-UniRule"/>
</dbReference>
<dbReference type="InterPro" id="IPR022635">
    <property type="entry name" value="DNA_polIII_beta_C"/>
</dbReference>
<dbReference type="EMBL" id="AEEH01000018">
    <property type="protein sequence ID" value="EFM26023.1"/>
    <property type="molecule type" value="Genomic_DNA"/>
</dbReference>
<dbReference type="SMART" id="SM00480">
    <property type="entry name" value="POL3Bc"/>
    <property type="match status" value="1"/>
</dbReference>
<dbReference type="InterPro" id="IPR046938">
    <property type="entry name" value="DNA_clamp_sf"/>
</dbReference>
<dbReference type="Gene3D" id="3.10.150.10">
    <property type="entry name" value="DNA Polymerase III, subunit A, domain 2"/>
    <property type="match status" value="1"/>
</dbReference>
<evidence type="ECO:0000256" key="8">
    <source>
        <dbReference type="ARBA" id="ARBA00022932"/>
    </source>
</evidence>
<gene>
    <name evidence="14" type="primary">dnaN</name>
    <name evidence="14" type="ORF">HMPREF9225_0342</name>
</gene>
<dbReference type="InterPro" id="IPR022637">
    <property type="entry name" value="DNA_polIII_beta_cen"/>
</dbReference>
<evidence type="ECO:0000313" key="15">
    <source>
        <dbReference type="Proteomes" id="UP000003280"/>
    </source>
</evidence>
<dbReference type="CDD" id="cd00140">
    <property type="entry name" value="beta_clamp"/>
    <property type="match status" value="1"/>
</dbReference>
<dbReference type="GO" id="GO:0005737">
    <property type="term" value="C:cytoplasm"/>
    <property type="evidence" value="ECO:0007669"/>
    <property type="project" value="UniProtKB-SubCell"/>
</dbReference>
<dbReference type="Proteomes" id="UP000003280">
    <property type="component" value="Unassembled WGS sequence"/>
</dbReference>
<dbReference type="InterPro" id="IPR001001">
    <property type="entry name" value="DNA_polIII_beta"/>
</dbReference>
<dbReference type="RefSeq" id="WP_008901178.1">
    <property type="nucleotide sequence ID" value="NZ_GL397071.1"/>
</dbReference>
<dbReference type="PIRSF" id="PIRSF000804">
    <property type="entry name" value="DNA_pol_III_b"/>
    <property type="match status" value="1"/>
</dbReference>
<evidence type="ECO:0000256" key="6">
    <source>
        <dbReference type="ARBA" id="ARBA00022695"/>
    </source>
</evidence>
<dbReference type="AlphaFoldDB" id="E0NJK3"/>
<evidence type="ECO:0000256" key="2">
    <source>
        <dbReference type="ARBA" id="ARBA00010752"/>
    </source>
</evidence>
<sequence>MKFRASKQELSKHIQIAQRAVSSRTTMQILEGLLLIAKDNTLTLIGTDTDLTIISTMACIVEEEGEVVVNSRLFGDIIRKLEDSFVDITLKDLNLNIVCKNSDFNINCQSSKEFPRNLNFEDKGSFTMKEEDLKEAIRKTTFAVSIEETRKIFTGVFMDCKEDISFVALDGFRMARERIAISTEPSESIIPANHLNELQKILGSGDVKITIGERKILFETNNTKIYSTLYSGEYFNYKDLIRKSHTTEVKINREMFQTSIERASLLAKEERSNLIKLNIADNRVKISSNTEIGNVEEVLECEINGPGLDIAFNSKYLLDGIKIMDEDEIVLNFTDSINPLIINEKSYTYLVLPVRLAN</sequence>
<evidence type="ECO:0000256" key="4">
    <source>
        <dbReference type="ARBA" id="ARBA00022490"/>
    </source>
</evidence>
<dbReference type="GO" id="GO:0006271">
    <property type="term" value="P:DNA strand elongation involved in DNA replication"/>
    <property type="evidence" value="ECO:0007669"/>
    <property type="project" value="TreeGrafter"/>
</dbReference>
<keyword evidence="4 10" id="KW-0963">Cytoplasm</keyword>
<comment type="subunit">
    <text evidence="10">Forms a ring-shaped head-to-tail homodimer around DNA.</text>
</comment>
<evidence type="ECO:0000256" key="1">
    <source>
        <dbReference type="ARBA" id="ARBA00004496"/>
    </source>
</evidence>
<evidence type="ECO:0000313" key="14">
    <source>
        <dbReference type="EMBL" id="EFM26023.1"/>
    </source>
</evidence>
<keyword evidence="5 10" id="KW-0808">Transferase</keyword>